<dbReference type="UniPathway" id="UPA00077">
    <property type="reaction ID" value="UER00154"/>
</dbReference>
<evidence type="ECO:0000259" key="7">
    <source>
        <dbReference type="SMART" id="SM00905"/>
    </source>
</evidence>
<dbReference type="NCBIfam" id="TIGR00526">
    <property type="entry name" value="folB_dom"/>
    <property type="match status" value="1"/>
</dbReference>
<dbReference type="SMART" id="SM00905">
    <property type="entry name" value="FolB"/>
    <property type="match status" value="1"/>
</dbReference>
<dbReference type="GO" id="GO:0005737">
    <property type="term" value="C:cytoplasm"/>
    <property type="evidence" value="ECO:0007669"/>
    <property type="project" value="TreeGrafter"/>
</dbReference>
<reference evidence="8 9" key="1">
    <citation type="journal article" date="2016" name="Nat. Biotechnol.">
        <title>Measurement of bacterial replication rates in microbial communities.</title>
        <authorList>
            <person name="Brown C.T."/>
            <person name="Olm M.R."/>
            <person name="Thomas B.C."/>
            <person name="Banfield J.F."/>
        </authorList>
    </citation>
    <scope>NUCLEOTIDE SEQUENCE [LARGE SCALE GENOMIC DNA]</scope>
    <source>
        <strain evidence="8">CAG:67_53_122</strain>
    </source>
</reference>
<evidence type="ECO:0000256" key="4">
    <source>
        <dbReference type="ARBA" id="ARBA00022909"/>
    </source>
</evidence>
<dbReference type="InterPro" id="IPR043133">
    <property type="entry name" value="GTP-CH-I_C/QueF"/>
</dbReference>
<dbReference type="PANTHER" id="PTHR42844">
    <property type="entry name" value="DIHYDRONEOPTERIN ALDOLASE 1-RELATED"/>
    <property type="match status" value="1"/>
</dbReference>
<sequence length="117" mass="13598">MEYRIVLNRMEFRAFHGCYDLEQQVGNRFTVDLEITAELGEVASEDCVEKAVNYLLVYETVREQMRVTQRTIERVSMNIMDALYARFPQIRHIRCTVSKLAPPLGGKLEKVSVVLEK</sequence>
<evidence type="ECO:0000256" key="2">
    <source>
        <dbReference type="ARBA" id="ARBA00005013"/>
    </source>
</evidence>
<comment type="caution">
    <text evidence="8">The sequence shown here is derived from an EMBL/GenBank/DDBJ whole genome shotgun (WGS) entry which is preliminary data.</text>
</comment>
<name>A0A1Q6F7U8_9BACT</name>
<keyword evidence="5 6" id="KW-0456">Lyase</keyword>
<organism evidence="8 9">
    <name type="scientific">Alistipes putredinis</name>
    <dbReference type="NCBI Taxonomy" id="28117"/>
    <lineage>
        <taxon>Bacteria</taxon>
        <taxon>Pseudomonadati</taxon>
        <taxon>Bacteroidota</taxon>
        <taxon>Bacteroidia</taxon>
        <taxon>Bacteroidales</taxon>
        <taxon>Rikenellaceae</taxon>
        <taxon>Alistipes</taxon>
    </lineage>
</organism>
<accession>A0A1Q6F7U8</accession>
<dbReference type="Gene3D" id="3.30.1130.10">
    <property type="match status" value="1"/>
</dbReference>
<dbReference type="InterPro" id="IPR006156">
    <property type="entry name" value="Dihydroneopterin_aldolase"/>
</dbReference>
<dbReference type="Pfam" id="PF02152">
    <property type="entry name" value="FolB"/>
    <property type="match status" value="1"/>
</dbReference>
<dbReference type="AlphaFoldDB" id="A0A1Q6F7U8"/>
<feature type="domain" description="Dihydroneopterin aldolase/epimerase" evidence="7">
    <location>
        <begin position="5"/>
        <end position="117"/>
    </location>
</feature>
<dbReference type="GeneID" id="73802796"/>
<evidence type="ECO:0000256" key="5">
    <source>
        <dbReference type="ARBA" id="ARBA00023239"/>
    </source>
</evidence>
<dbReference type="Proteomes" id="UP000187417">
    <property type="component" value="Unassembled WGS sequence"/>
</dbReference>
<dbReference type="NCBIfam" id="TIGR00525">
    <property type="entry name" value="folB"/>
    <property type="match status" value="1"/>
</dbReference>
<protein>
    <recommendedName>
        <fullName evidence="6">7,8-dihydroneopterin aldolase</fullName>
        <ecNumber evidence="6">4.1.2.25</ecNumber>
    </recommendedName>
</protein>
<evidence type="ECO:0000256" key="3">
    <source>
        <dbReference type="ARBA" id="ARBA00005708"/>
    </source>
</evidence>
<dbReference type="RefSeq" id="WP_004328413.1">
    <property type="nucleotide sequence ID" value="NZ_BAAFKT010000010.1"/>
</dbReference>
<dbReference type="GO" id="GO:0046654">
    <property type="term" value="P:tetrahydrofolate biosynthetic process"/>
    <property type="evidence" value="ECO:0007669"/>
    <property type="project" value="UniProtKB-UniRule"/>
</dbReference>
<dbReference type="SUPFAM" id="SSF55620">
    <property type="entry name" value="Tetrahydrobiopterin biosynthesis enzymes-like"/>
    <property type="match status" value="1"/>
</dbReference>
<comment type="catalytic activity">
    <reaction evidence="1 6">
        <text>7,8-dihydroneopterin = 6-hydroxymethyl-7,8-dihydropterin + glycolaldehyde</text>
        <dbReference type="Rhea" id="RHEA:10540"/>
        <dbReference type="ChEBI" id="CHEBI:17001"/>
        <dbReference type="ChEBI" id="CHEBI:17071"/>
        <dbReference type="ChEBI" id="CHEBI:44841"/>
        <dbReference type="EC" id="4.1.2.25"/>
    </reaction>
</comment>
<comment type="function">
    <text evidence="6">Catalyzes the conversion of 7,8-dihydroneopterin to 6-hydroxymethyl-7,8-dihydropterin.</text>
</comment>
<dbReference type="EMBL" id="MNQH01000024">
    <property type="protein sequence ID" value="OKY94931.1"/>
    <property type="molecule type" value="Genomic_DNA"/>
</dbReference>
<comment type="pathway">
    <text evidence="2 6">Cofactor biosynthesis; tetrahydrofolate biosynthesis; 2-amino-4-hydroxy-6-hydroxymethyl-7,8-dihydropteridine diphosphate from 7,8-dihydroneopterin triphosphate: step 3/4.</text>
</comment>
<evidence type="ECO:0000256" key="6">
    <source>
        <dbReference type="RuleBase" id="RU362079"/>
    </source>
</evidence>
<dbReference type="STRING" id="28117.BHV66_04550"/>
<evidence type="ECO:0000256" key="1">
    <source>
        <dbReference type="ARBA" id="ARBA00001353"/>
    </source>
</evidence>
<gene>
    <name evidence="8" type="ORF">BHV66_04550</name>
</gene>
<dbReference type="GO" id="GO:0004150">
    <property type="term" value="F:dihydroneopterin aldolase activity"/>
    <property type="evidence" value="ECO:0007669"/>
    <property type="project" value="UniProtKB-UniRule"/>
</dbReference>
<proteinExistence type="inferred from homology"/>
<evidence type="ECO:0000313" key="8">
    <source>
        <dbReference type="EMBL" id="OKY94931.1"/>
    </source>
</evidence>
<comment type="similarity">
    <text evidence="3 6">Belongs to the DHNA family.</text>
</comment>
<dbReference type="EC" id="4.1.2.25" evidence="6"/>
<dbReference type="InterPro" id="IPR006157">
    <property type="entry name" value="FolB_dom"/>
</dbReference>
<dbReference type="GO" id="GO:0046656">
    <property type="term" value="P:folic acid biosynthetic process"/>
    <property type="evidence" value="ECO:0007669"/>
    <property type="project" value="UniProtKB-UniRule"/>
</dbReference>
<dbReference type="PANTHER" id="PTHR42844:SF1">
    <property type="entry name" value="DIHYDRONEOPTERIN ALDOLASE 1-RELATED"/>
    <property type="match status" value="1"/>
</dbReference>
<keyword evidence="4 6" id="KW-0289">Folate biosynthesis</keyword>
<evidence type="ECO:0000313" key="9">
    <source>
        <dbReference type="Proteomes" id="UP000187417"/>
    </source>
</evidence>